<accession>A0A7Z9BR77</accession>
<keyword evidence="3" id="KW-1185">Reference proteome</keyword>
<protein>
    <recommendedName>
        <fullName evidence="1">Putative restriction endonuclease domain-containing protein</fullName>
    </recommendedName>
</protein>
<gene>
    <name evidence="2" type="ORF">PL9631_150016</name>
</gene>
<dbReference type="InterPro" id="IPR012296">
    <property type="entry name" value="Nuclease_put_TT1808"/>
</dbReference>
<dbReference type="CDD" id="cd06260">
    <property type="entry name" value="DUF820-like"/>
    <property type="match status" value="1"/>
</dbReference>
<comment type="caution">
    <text evidence="2">The sequence shown here is derived from an EMBL/GenBank/DDBJ whole genome shotgun (WGS) entry which is preliminary data.</text>
</comment>
<name>A0A7Z9BR77_9CYAN</name>
<sequence>MSVTPIQPPTIDLTEIITEDDTPVDNFLSAKLQRLLVECLYSSWQRLGENSTFLADANVGIFYALRHPPIVPDVFLSLDVEVPPDFREKRNRTYFIWEFGKPPDVVIEIVSNQEGNELGSKLINYARMRVTYYVVFDPLQQLGDILLRVYVLREGHYQALEPTLIETQSIFWLEQVGLGLTIWSGIYEEKQDFWLRWCDDQGVIILTGKERAEKEHLRAEIAEQSRRNAIPRLREMGLTNEQIAEALGLEIGEI</sequence>
<dbReference type="AlphaFoldDB" id="A0A7Z9BR77"/>
<dbReference type="PANTHER" id="PTHR33352:SF3">
    <property type="entry name" value="SLR1612 PROTEIN"/>
    <property type="match status" value="1"/>
</dbReference>
<dbReference type="Gene3D" id="3.90.1570.10">
    <property type="entry name" value="tt1808, chain A"/>
    <property type="match status" value="1"/>
</dbReference>
<evidence type="ECO:0000259" key="1">
    <source>
        <dbReference type="Pfam" id="PF05685"/>
    </source>
</evidence>
<dbReference type="OrthoDB" id="530164at2"/>
<dbReference type="EMBL" id="CZCS02000057">
    <property type="protein sequence ID" value="VXD15588.1"/>
    <property type="molecule type" value="Genomic_DNA"/>
</dbReference>
<dbReference type="Pfam" id="PF05685">
    <property type="entry name" value="Uma2"/>
    <property type="match status" value="1"/>
</dbReference>
<evidence type="ECO:0000313" key="2">
    <source>
        <dbReference type="EMBL" id="VXD15588.1"/>
    </source>
</evidence>
<reference evidence="2" key="1">
    <citation type="submission" date="2019-10" db="EMBL/GenBank/DDBJ databases">
        <authorList>
            <consortium name="Genoscope - CEA"/>
            <person name="William W."/>
        </authorList>
    </citation>
    <scope>NUCLEOTIDE SEQUENCE [LARGE SCALE GENOMIC DNA]</scope>
    <source>
        <strain evidence="2">BBR_PRJEB10994</strain>
    </source>
</reference>
<dbReference type="Proteomes" id="UP000182190">
    <property type="component" value="Unassembled WGS sequence"/>
</dbReference>
<evidence type="ECO:0000313" key="3">
    <source>
        <dbReference type="Proteomes" id="UP000182190"/>
    </source>
</evidence>
<dbReference type="RefSeq" id="WP_083616458.1">
    <property type="nucleotide sequence ID" value="NZ_LR734984.1"/>
</dbReference>
<dbReference type="InterPro" id="IPR011335">
    <property type="entry name" value="Restrct_endonuc-II-like"/>
</dbReference>
<feature type="domain" description="Putative restriction endonuclease" evidence="1">
    <location>
        <begin position="23"/>
        <end position="162"/>
    </location>
</feature>
<dbReference type="InterPro" id="IPR008538">
    <property type="entry name" value="Uma2"/>
</dbReference>
<organism evidence="2 3">
    <name type="scientific">Planktothrix paucivesiculata PCC 9631</name>
    <dbReference type="NCBI Taxonomy" id="671071"/>
    <lineage>
        <taxon>Bacteria</taxon>
        <taxon>Bacillati</taxon>
        <taxon>Cyanobacteriota</taxon>
        <taxon>Cyanophyceae</taxon>
        <taxon>Oscillatoriophycideae</taxon>
        <taxon>Oscillatoriales</taxon>
        <taxon>Microcoleaceae</taxon>
        <taxon>Planktothrix</taxon>
    </lineage>
</organism>
<dbReference type="SUPFAM" id="SSF52980">
    <property type="entry name" value="Restriction endonuclease-like"/>
    <property type="match status" value="1"/>
</dbReference>
<dbReference type="PANTHER" id="PTHR33352">
    <property type="entry name" value="SLR1095 PROTEIN"/>
    <property type="match status" value="1"/>
</dbReference>
<proteinExistence type="predicted"/>